<name>A0A1H8YNM5_9PSEU</name>
<reference evidence="2 3" key="1">
    <citation type="submission" date="2016-10" db="EMBL/GenBank/DDBJ databases">
        <authorList>
            <person name="de Groot N.N."/>
        </authorList>
    </citation>
    <scope>NUCLEOTIDE SEQUENCE [LARGE SCALE GENOMIC DNA]</scope>
    <source>
        <strain evidence="2 3">DSM 44993</strain>
    </source>
</reference>
<dbReference type="Gene3D" id="1.10.260.40">
    <property type="entry name" value="lambda repressor-like DNA-binding domains"/>
    <property type="match status" value="1"/>
</dbReference>
<dbReference type="Proteomes" id="UP000198582">
    <property type="component" value="Unassembled WGS sequence"/>
</dbReference>
<dbReference type="PROSITE" id="PS50943">
    <property type="entry name" value="HTH_CROC1"/>
    <property type="match status" value="1"/>
</dbReference>
<dbReference type="OrthoDB" id="2991476at2"/>
<evidence type="ECO:0000313" key="2">
    <source>
        <dbReference type="EMBL" id="SEP53780.1"/>
    </source>
</evidence>
<evidence type="ECO:0000313" key="3">
    <source>
        <dbReference type="Proteomes" id="UP000198582"/>
    </source>
</evidence>
<protein>
    <submittedName>
        <fullName evidence="2">Helix-turn-helix domain-containing protein</fullName>
    </submittedName>
</protein>
<dbReference type="RefSeq" id="WP_091628647.1">
    <property type="nucleotide sequence ID" value="NZ_FOEF01000031.1"/>
</dbReference>
<dbReference type="AlphaFoldDB" id="A0A1H8YNM5"/>
<dbReference type="Pfam" id="PF13560">
    <property type="entry name" value="HTH_31"/>
    <property type="match status" value="1"/>
</dbReference>
<keyword evidence="3" id="KW-1185">Reference proteome</keyword>
<dbReference type="STRING" id="394193.SAMN04489732_13119"/>
<dbReference type="InterPro" id="IPR001387">
    <property type="entry name" value="Cro/C1-type_HTH"/>
</dbReference>
<evidence type="ECO:0000259" key="1">
    <source>
        <dbReference type="PROSITE" id="PS50943"/>
    </source>
</evidence>
<dbReference type="SUPFAM" id="SSF47413">
    <property type="entry name" value="lambda repressor-like DNA-binding domains"/>
    <property type="match status" value="1"/>
</dbReference>
<dbReference type="EMBL" id="FOEF01000031">
    <property type="protein sequence ID" value="SEP53780.1"/>
    <property type="molecule type" value="Genomic_DNA"/>
</dbReference>
<dbReference type="GO" id="GO:0003677">
    <property type="term" value="F:DNA binding"/>
    <property type="evidence" value="ECO:0007669"/>
    <property type="project" value="InterPro"/>
</dbReference>
<sequence>MSNAKEKRPPQNLFLSIALRAAREKAKFGVRELGRRIGVSPGLISNWEYGSRAPHLVDVGSILGALGVVGDEKQRITNLARASGPGTVAFGIQANRDHLATTRDCEALADNINVWHPLLLPDILRIPDYSEAVLVAQGFATKDARRLATISTDSGKVIIGRDATPVTAFIGAAALTEPVGSPEIMGRQIGFLDDLAATSHRTTVRIVPDNIGWHPGLSGPVTLFATPLATVAYFSHHGAGSFLPDHGGEYSGIIERLDKVAKTPLESAMIIEDLATKSVRAPVF</sequence>
<gene>
    <name evidence="2" type="ORF">SAMN04489732_13119</name>
</gene>
<dbReference type="Pfam" id="PF19054">
    <property type="entry name" value="DUF5753"/>
    <property type="match status" value="1"/>
</dbReference>
<proteinExistence type="predicted"/>
<dbReference type="SMART" id="SM00530">
    <property type="entry name" value="HTH_XRE"/>
    <property type="match status" value="1"/>
</dbReference>
<feature type="domain" description="HTH cro/C1-type" evidence="1">
    <location>
        <begin position="19"/>
        <end position="73"/>
    </location>
</feature>
<accession>A0A1H8YNM5</accession>
<dbReference type="InterPro" id="IPR010982">
    <property type="entry name" value="Lambda_DNA-bd_dom_sf"/>
</dbReference>
<dbReference type="CDD" id="cd00093">
    <property type="entry name" value="HTH_XRE"/>
    <property type="match status" value="1"/>
</dbReference>
<organism evidence="2 3">
    <name type="scientific">Amycolatopsis saalfeldensis</name>
    <dbReference type="NCBI Taxonomy" id="394193"/>
    <lineage>
        <taxon>Bacteria</taxon>
        <taxon>Bacillati</taxon>
        <taxon>Actinomycetota</taxon>
        <taxon>Actinomycetes</taxon>
        <taxon>Pseudonocardiales</taxon>
        <taxon>Pseudonocardiaceae</taxon>
        <taxon>Amycolatopsis</taxon>
    </lineage>
</organism>
<dbReference type="InterPro" id="IPR043917">
    <property type="entry name" value="DUF5753"/>
</dbReference>